<comment type="caution">
    <text evidence="1">The sequence shown here is derived from an EMBL/GenBank/DDBJ whole genome shotgun (WGS) entry which is preliminary data.</text>
</comment>
<dbReference type="Proteomes" id="UP000324800">
    <property type="component" value="Unassembled WGS sequence"/>
</dbReference>
<name>A0A5J4VW70_9EUKA</name>
<organism evidence="1 2">
    <name type="scientific">Streblomastix strix</name>
    <dbReference type="NCBI Taxonomy" id="222440"/>
    <lineage>
        <taxon>Eukaryota</taxon>
        <taxon>Metamonada</taxon>
        <taxon>Preaxostyla</taxon>
        <taxon>Oxymonadida</taxon>
        <taxon>Streblomastigidae</taxon>
        <taxon>Streblomastix</taxon>
    </lineage>
</organism>
<dbReference type="AlphaFoldDB" id="A0A5J4VW70"/>
<proteinExistence type="predicted"/>
<dbReference type="EMBL" id="SNRW01004634">
    <property type="protein sequence ID" value="KAA6386825.1"/>
    <property type="molecule type" value="Genomic_DNA"/>
</dbReference>
<evidence type="ECO:0000313" key="2">
    <source>
        <dbReference type="Proteomes" id="UP000324800"/>
    </source>
</evidence>
<evidence type="ECO:0000313" key="1">
    <source>
        <dbReference type="EMBL" id="KAA6386825.1"/>
    </source>
</evidence>
<protein>
    <submittedName>
        <fullName evidence="1">Uncharacterized protein</fullName>
    </submittedName>
</protein>
<reference evidence="1 2" key="1">
    <citation type="submission" date="2019-03" db="EMBL/GenBank/DDBJ databases">
        <title>Single cell metagenomics reveals metabolic interactions within the superorganism composed of flagellate Streblomastix strix and complex community of Bacteroidetes bacteria on its surface.</title>
        <authorList>
            <person name="Treitli S.C."/>
            <person name="Kolisko M."/>
            <person name="Husnik F."/>
            <person name="Keeling P."/>
            <person name="Hampl V."/>
        </authorList>
    </citation>
    <scope>NUCLEOTIDE SEQUENCE [LARGE SCALE GENOMIC DNA]</scope>
    <source>
        <strain evidence="1">ST1C</strain>
    </source>
</reference>
<sequence length="151" mass="17845">MRLDWPNKRDSILTLLEQNFSQLNSVVGLCMTCIDRKFTLSIDHNKQDCPSHQLQKLLPNHNVYAKYEQKEVNMPRKIIAERKNQKIAGMDIEEMLPVLEIDYSVPSEQNTNNSFFKFELDYLDNFDERLPIDWINLGKKPILVEMSEDVW</sequence>
<dbReference type="OrthoDB" id="447173at2759"/>
<accession>A0A5J4VW70</accession>
<gene>
    <name evidence="1" type="ORF">EZS28_017648</name>
</gene>